<dbReference type="Gene3D" id="1.10.1280.10">
    <property type="entry name" value="Di-copper center containing domain from catechol oxidase"/>
    <property type="match status" value="1"/>
</dbReference>
<reference evidence="1" key="1">
    <citation type="submission" date="2021-01" db="EMBL/GenBank/DDBJ databases">
        <authorList>
            <person name="Corre E."/>
            <person name="Pelletier E."/>
            <person name="Niang G."/>
            <person name="Scheremetjew M."/>
            <person name="Finn R."/>
            <person name="Kale V."/>
            <person name="Holt S."/>
            <person name="Cochrane G."/>
            <person name="Meng A."/>
            <person name="Brown T."/>
            <person name="Cohen L."/>
        </authorList>
    </citation>
    <scope>NUCLEOTIDE SEQUENCE</scope>
    <source>
        <strain evidence="1">CCMP1381</strain>
    </source>
</reference>
<gene>
    <name evidence="1" type="ORF">DSPE1174_LOCUS6935</name>
</gene>
<sequence length="227" mass="26436">MDGEVSPAVYTFAHSIQPLARMLWRADLLQCPEHCPMSMAPSECMCTCSKTALAGRPSYEILDSSGILESVEFFDADGHLLSSFYNESTEKIEYSLSGYTVDKTMHIYDGLLKLSCAPGKIGDNYDSSSPNDLTFWFLHPTIDRLWHYMRLSKRVYNETWDPYHTCYGHNPDDLQPFKNLFDNNNEYYTNSELYTLLHPKNIHLPYMYDNFEWPHCEMQGYNMKAFY</sequence>
<proteinExistence type="predicted"/>
<dbReference type="InterPro" id="IPR008922">
    <property type="entry name" value="Di-copper_centre_dom_sf"/>
</dbReference>
<dbReference type="SUPFAM" id="SSF48056">
    <property type="entry name" value="Di-copper centre-containing domain"/>
    <property type="match status" value="1"/>
</dbReference>
<organism evidence="1">
    <name type="scientific">Octactis speculum</name>
    <dbReference type="NCBI Taxonomy" id="3111310"/>
    <lineage>
        <taxon>Eukaryota</taxon>
        <taxon>Sar</taxon>
        <taxon>Stramenopiles</taxon>
        <taxon>Ochrophyta</taxon>
        <taxon>Dictyochophyceae</taxon>
        <taxon>Dictyochales</taxon>
        <taxon>Dictyochaceae</taxon>
        <taxon>Octactis</taxon>
    </lineage>
</organism>
<evidence type="ECO:0000313" key="1">
    <source>
        <dbReference type="EMBL" id="CAD9392779.1"/>
    </source>
</evidence>
<accession>A0A7S2BC73</accession>
<dbReference type="AlphaFoldDB" id="A0A7S2BC73"/>
<evidence type="ECO:0008006" key="2">
    <source>
        <dbReference type="Google" id="ProtNLM"/>
    </source>
</evidence>
<dbReference type="EMBL" id="HBGS01013149">
    <property type="protein sequence ID" value="CAD9392779.1"/>
    <property type="molecule type" value="Transcribed_RNA"/>
</dbReference>
<protein>
    <recommendedName>
        <fullName evidence="2">Tyrosinase copper-binding domain-containing protein</fullName>
    </recommendedName>
</protein>
<name>A0A7S2BC73_9STRA</name>